<protein>
    <recommendedName>
        <fullName evidence="1">DUF4371 domain-containing protein</fullName>
    </recommendedName>
</protein>
<sequence length="189" mass="21738">MTPHKIIERASTDSMNQSRHIEIVVQKYNSQEIANNRLRVKALIEVVRCLAFQGYAFRAHDESSSSINHGNFLKLLKLLALKNKQIRELVLDKAPKNACYTSPDIQKKILQVLATRVKNEIRKEIGDTKFYIIVDKARDELKKEQMTIVLRLVDQDGILRERFLGVVHVLDTTTLTSKKSIDFVLSNHN</sequence>
<proteinExistence type="predicted"/>
<reference evidence="2" key="1">
    <citation type="journal article" date="2023" name="Plant J.">
        <title>Genome sequences and population genomics provide insights into the demographic history, inbreeding, and mutation load of two 'living fossil' tree species of Dipteronia.</title>
        <authorList>
            <person name="Feng Y."/>
            <person name="Comes H.P."/>
            <person name="Chen J."/>
            <person name="Zhu S."/>
            <person name="Lu R."/>
            <person name="Zhang X."/>
            <person name="Li P."/>
            <person name="Qiu J."/>
            <person name="Olsen K.M."/>
            <person name="Qiu Y."/>
        </authorList>
    </citation>
    <scope>NUCLEOTIDE SEQUENCE</scope>
    <source>
        <strain evidence="2">NBL</strain>
    </source>
</reference>
<gene>
    <name evidence="2" type="ORF">Dsin_022071</name>
</gene>
<name>A0AAE0DZK4_9ROSI</name>
<dbReference type="AlphaFoldDB" id="A0AAE0DZK4"/>
<dbReference type="PANTHER" id="PTHR45749:SF26">
    <property type="entry name" value="ZINC FINGER MYM-TYPE PROTEIN 1-LIKE"/>
    <property type="match status" value="1"/>
</dbReference>
<keyword evidence="3" id="KW-1185">Reference proteome</keyword>
<evidence type="ECO:0000259" key="1">
    <source>
        <dbReference type="Pfam" id="PF14291"/>
    </source>
</evidence>
<evidence type="ECO:0000313" key="3">
    <source>
        <dbReference type="Proteomes" id="UP001281410"/>
    </source>
</evidence>
<comment type="caution">
    <text evidence="2">The sequence shown here is derived from an EMBL/GenBank/DDBJ whole genome shotgun (WGS) entry which is preliminary data.</text>
</comment>
<dbReference type="EMBL" id="JANJYJ010000007">
    <property type="protein sequence ID" value="KAK3198656.1"/>
    <property type="molecule type" value="Genomic_DNA"/>
</dbReference>
<dbReference type="Pfam" id="PF14291">
    <property type="entry name" value="DUF4371"/>
    <property type="match status" value="1"/>
</dbReference>
<dbReference type="Proteomes" id="UP001281410">
    <property type="component" value="Unassembled WGS sequence"/>
</dbReference>
<dbReference type="PANTHER" id="PTHR45749">
    <property type="match status" value="1"/>
</dbReference>
<accession>A0AAE0DZK4</accession>
<organism evidence="2 3">
    <name type="scientific">Dipteronia sinensis</name>
    <dbReference type="NCBI Taxonomy" id="43782"/>
    <lineage>
        <taxon>Eukaryota</taxon>
        <taxon>Viridiplantae</taxon>
        <taxon>Streptophyta</taxon>
        <taxon>Embryophyta</taxon>
        <taxon>Tracheophyta</taxon>
        <taxon>Spermatophyta</taxon>
        <taxon>Magnoliopsida</taxon>
        <taxon>eudicotyledons</taxon>
        <taxon>Gunneridae</taxon>
        <taxon>Pentapetalae</taxon>
        <taxon>rosids</taxon>
        <taxon>malvids</taxon>
        <taxon>Sapindales</taxon>
        <taxon>Sapindaceae</taxon>
        <taxon>Hippocastanoideae</taxon>
        <taxon>Acereae</taxon>
        <taxon>Dipteronia</taxon>
    </lineage>
</organism>
<feature type="domain" description="DUF4371" evidence="1">
    <location>
        <begin position="4"/>
        <end position="186"/>
    </location>
</feature>
<dbReference type="InterPro" id="IPR025398">
    <property type="entry name" value="DUF4371"/>
</dbReference>
<evidence type="ECO:0000313" key="2">
    <source>
        <dbReference type="EMBL" id="KAK3198656.1"/>
    </source>
</evidence>